<gene>
    <name evidence="1" type="ORF">L203_101553</name>
</gene>
<dbReference type="AlphaFoldDB" id="A0AAJ8JQ97"/>
<keyword evidence="2" id="KW-1185">Reference proteome</keyword>
<dbReference type="RefSeq" id="XP_066067089.1">
    <property type="nucleotide sequence ID" value="XM_066210992.1"/>
</dbReference>
<organism evidence="1 2">
    <name type="scientific">Cryptococcus depauperatus CBS 7841</name>
    <dbReference type="NCBI Taxonomy" id="1295531"/>
    <lineage>
        <taxon>Eukaryota</taxon>
        <taxon>Fungi</taxon>
        <taxon>Dikarya</taxon>
        <taxon>Basidiomycota</taxon>
        <taxon>Agaricomycotina</taxon>
        <taxon>Tremellomycetes</taxon>
        <taxon>Tremellales</taxon>
        <taxon>Cryptococcaceae</taxon>
        <taxon>Cryptococcus</taxon>
    </lineage>
</organism>
<reference evidence="1" key="2">
    <citation type="journal article" date="2022" name="Elife">
        <title>Obligate sexual reproduction of a homothallic fungus closely related to the Cryptococcus pathogenic species complex.</title>
        <authorList>
            <person name="Passer A.R."/>
            <person name="Clancey S.A."/>
            <person name="Shea T."/>
            <person name="David-Palma M."/>
            <person name="Averette A.F."/>
            <person name="Boekhout T."/>
            <person name="Porcel B.M."/>
            <person name="Nowrousian M."/>
            <person name="Cuomo C.A."/>
            <person name="Sun S."/>
            <person name="Heitman J."/>
            <person name="Coelho M.A."/>
        </authorList>
    </citation>
    <scope>NUCLEOTIDE SEQUENCE</scope>
    <source>
        <strain evidence="1">CBS 7841</strain>
    </source>
</reference>
<dbReference type="GeneID" id="91085766"/>
<dbReference type="EMBL" id="CP143785">
    <property type="protein sequence ID" value="WVN86389.1"/>
    <property type="molecule type" value="Genomic_DNA"/>
</dbReference>
<evidence type="ECO:0000313" key="1">
    <source>
        <dbReference type="EMBL" id="WVN86389.1"/>
    </source>
</evidence>
<sequence>MNWTYCQGYRTQSVTELMSVESYLLNVQHNSMWLPPPLDVERVGFSNLLDVEWKQGLCRIFCVTRLDTIAFTGTTHHNDSRLEEQALMILP</sequence>
<proteinExistence type="predicted"/>
<dbReference type="KEGG" id="cdep:91085766"/>
<name>A0AAJ8JQ97_9TREE</name>
<reference evidence="1" key="1">
    <citation type="submission" date="2016-06" db="EMBL/GenBank/DDBJ databases">
        <authorList>
            <person name="Cuomo C."/>
            <person name="Litvintseva A."/>
            <person name="Heitman J."/>
            <person name="Chen Y."/>
            <person name="Sun S."/>
            <person name="Springer D."/>
            <person name="Dromer F."/>
            <person name="Young S."/>
            <person name="Zeng Q."/>
            <person name="Chapman S."/>
            <person name="Gujja S."/>
            <person name="Saif S."/>
            <person name="Birren B."/>
        </authorList>
    </citation>
    <scope>NUCLEOTIDE SEQUENCE</scope>
    <source>
        <strain evidence="1">CBS 7841</strain>
    </source>
</reference>
<protein>
    <submittedName>
        <fullName evidence="1">Uncharacterized protein</fullName>
    </submittedName>
</protein>
<reference evidence="1" key="3">
    <citation type="submission" date="2024-01" db="EMBL/GenBank/DDBJ databases">
        <authorList>
            <person name="Coelho M.A."/>
            <person name="David-Palma M."/>
            <person name="Shea T."/>
            <person name="Sun S."/>
            <person name="Cuomo C.A."/>
            <person name="Heitman J."/>
        </authorList>
    </citation>
    <scope>NUCLEOTIDE SEQUENCE</scope>
    <source>
        <strain evidence="1">CBS 7841</strain>
    </source>
</reference>
<dbReference type="Proteomes" id="UP000094043">
    <property type="component" value="Chromosome 2"/>
</dbReference>
<accession>A0AAJ8JQ97</accession>
<evidence type="ECO:0000313" key="2">
    <source>
        <dbReference type="Proteomes" id="UP000094043"/>
    </source>
</evidence>